<feature type="domain" description="CBS" evidence="4">
    <location>
        <begin position="144"/>
        <end position="201"/>
    </location>
</feature>
<name>A0A382K982_9ZZZZ</name>
<dbReference type="GO" id="GO:0050660">
    <property type="term" value="F:flavin adenine dinucleotide binding"/>
    <property type="evidence" value="ECO:0007669"/>
    <property type="project" value="InterPro"/>
</dbReference>
<dbReference type="InterPro" id="IPR000644">
    <property type="entry name" value="CBS_dom"/>
</dbReference>
<dbReference type="AlphaFoldDB" id="A0A382K982"/>
<protein>
    <recommendedName>
        <fullName evidence="4">CBS domain-containing protein</fullName>
    </recommendedName>
</protein>
<accession>A0A382K982</accession>
<reference evidence="5" key="1">
    <citation type="submission" date="2018-05" db="EMBL/GenBank/DDBJ databases">
        <authorList>
            <person name="Lanie J.A."/>
            <person name="Ng W.-L."/>
            <person name="Kazmierczak K.M."/>
            <person name="Andrzejewski T.M."/>
            <person name="Davidsen T.M."/>
            <person name="Wayne K.J."/>
            <person name="Tettelin H."/>
            <person name="Glass J.I."/>
            <person name="Rusch D."/>
            <person name="Podicherti R."/>
            <person name="Tsui H.-C.T."/>
            <person name="Winkler M.E."/>
        </authorList>
    </citation>
    <scope>NUCLEOTIDE SEQUENCE</scope>
</reference>
<keyword evidence="1" id="KW-0813">Transport</keyword>
<gene>
    <name evidence="5" type="ORF">METZ01_LOCUS273400</name>
</gene>
<dbReference type="SUPFAM" id="SSF56176">
    <property type="entry name" value="FAD-binding/transporter-associated domain-like"/>
    <property type="match status" value="1"/>
</dbReference>
<dbReference type="CDD" id="cd04590">
    <property type="entry name" value="CBS_pair_CorC_HlyC_assoc"/>
    <property type="match status" value="1"/>
</dbReference>
<feature type="domain" description="CBS" evidence="4">
    <location>
        <begin position="78"/>
        <end position="138"/>
    </location>
</feature>
<keyword evidence="2" id="KW-0677">Repeat</keyword>
<dbReference type="InterPro" id="IPR036318">
    <property type="entry name" value="FAD-bd_PCMH-like_sf"/>
</dbReference>
<dbReference type="SUPFAM" id="SSF54631">
    <property type="entry name" value="CBS-domain pair"/>
    <property type="match status" value="1"/>
</dbReference>
<dbReference type="EMBL" id="UINC01078977">
    <property type="protein sequence ID" value="SVC20546.1"/>
    <property type="molecule type" value="Genomic_DNA"/>
</dbReference>
<dbReference type="PROSITE" id="PS51371">
    <property type="entry name" value="CBS"/>
    <property type="match status" value="2"/>
</dbReference>
<dbReference type="Gene3D" id="3.10.580.10">
    <property type="entry name" value="CBS-domain"/>
    <property type="match status" value="1"/>
</dbReference>
<evidence type="ECO:0000256" key="2">
    <source>
        <dbReference type="ARBA" id="ARBA00022737"/>
    </source>
</evidence>
<dbReference type="PANTHER" id="PTHR22777">
    <property type="entry name" value="HEMOLYSIN-RELATED"/>
    <property type="match status" value="1"/>
</dbReference>
<sequence length="244" mass="27901">MTDEPPSISAELQRLGIRKKVHEKVRSIYQKFSYKPKNKQEIAGSIRDSSDRGVLEKGTLSMMEGALKVSTSLVREIMVPRPHIIFVESNETTNEFLHRIIKSRHSRFPVINKETDEVEGILLAKDLLPLLSSERKDELKLLDLLRPPVLVPESKKLNTLLDEFRVNKNHMAIVLDEYGSISGLVTIEDVLEEIVGEIEDEHDALQIEPIEKISENEYLVSALISIDDFNKEFESDFSNKDFET</sequence>
<dbReference type="InterPro" id="IPR046342">
    <property type="entry name" value="CBS_dom_sf"/>
</dbReference>
<dbReference type="FunFam" id="3.10.580.10:FF:000002">
    <property type="entry name" value="Magnesium/cobalt efflux protein CorC"/>
    <property type="match status" value="1"/>
</dbReference>
<evidence type="ECO:0000256" key="3">
    <source>
        <dbReference type="ARBA" id="ARBA00023122"/>
    </source>
</evidence>
<dbReference type="InterPro" id="IPR016169">
    <property type="entry name" value="FAD-bd_PCMH_sub2"/>
</dbReference>
<proteinExistence type="predicted"/>
<dbReference type="InterPro" id="IPR044751">
    <property type="entry name" value="Ion_transp-like_CBS"/>
</dbReference>
<dbReference type="Gene3D" id="3.30.465.10">
    <property type="match status" value="1"/>
</dbReference>
<dbReference type="SMART" id="SM00116">
    <property type="entry name" value="CBS"/>
    <property type="match status" value="2"/>
</dbReference>
<feature type="non-terminal residue" evidence="5">
    <location>
        <position position="244"/>
    </location>
</feature>
<dbReference type="InterPro" id="IPR054115">
    <property type="entry name" value="CorC_N"/>
</dbReference>
<dbReference type="Pfam" id="PF00571">
    <property type="entry name" value="CBS"/>
    <property type="match status" value="2"/>
</dbReference>
<organism evidence="5">
    <name type="scientific">marine metagenome</name>
    <dbReference type="NCBI Taxonomy" id="408172"/>
    <lineage>
        <taxon>unclassified sequences</taxon>
        <taxon>metagenomes</taxon>
        <taxon>ecological metagenomes</taxon>
    </lineage>
</organism>
<evidence type="ECO:0000256" key="1">
    <source>
        <dbReference type="ARBA" id="ARBA00022448"/>
    </source>
</evidence>
<evidence type="ECO:0000313" key="5">
    <source>
        <dbReference type="EMBL" id="SVC20546.1"/>
    </source>
</evidence>
<dbReference type="Pfam" id="PF21917">
    <property type="entry name" value="NMB0537_N"/>
    <property type="match status" value="1"/>
</dbReference>
<dbReference type="PANTHER" id="PTHR22777:SF27">
    <property type="entry name" value="MAGNESIUM AND COBALT EFFLUX PROTEIN CORC"/>
    <property type="match status" value="1"/>
</dbReference>
<evidence type="ECO:0000259" key="4">
    <source>
        <dbReference type="PROSITE" id="PS51371"/>
    </source>
</evidence>
<keyword evidence="3" id="KW-0129">CBS domain</keyword>
<dbReference type="GO" id="GO:0005886">
    <property type="term" value="C:plasma membrane"/>
    <property type="evidence" value="ECO:0007669"/>
    <property type="project" value="TreeGrafter"/>
</dbReference>